<dbReference type="InterPro" id="IPR038460">
    <property type="entry name" value="AcetylCoA_hyd_C_sf"/>
</dbReference>
<evidence type="ECO:0000313" key="2">
    <source>
        <dbReference type="EMBL" id="MFC6198315.1"/>
    </source>
</evidence>
<dbReference type="RefSeq" id="WP_377378428.1">
    <property type="nucleotide sequence ID" value="NZ_JBHSSW010000012.1"/>
</dbReference>
<dbReference type="GO" id="GO:0016787">
    <property type="term" value="F:hydrolase activity"/>
    <property type="evidence" value="ECO:0007669"/>
    <property type="project" value="UniProtKB-KW"/>
</dbReference>
<gene>
    <name evidence="2" type="ORF">ACFQDM_09505</name>
</gene>
<protein>
    <submittedName>
        <fullName evidence="2">Acetyl-CoA hydrolase/transferase family protein</fullName>
    </submittedName>
</protein>
<dbReference type="SUPFAM" id="SSF100950">
    <property type="entry name" value="NagB/RpiA/CoA transferase-like"/>
    <property type="match status" value="2"/>
</dbReference>
<dbReference type="Pfam" id="PF13336">
    <property type="entry name" value="AcetylCoA_hyd_C"/>
    <property type="match status" value="1"/>
</dbReference>
<comment type="caution">
    <text evidence="2">The sequence shown here is derived from an EMBL/GenBank/DDBJ whole genome shotgun (WGS) entry which is preliminary data.</text>
</comment>
<keyword evidence="2" id="KW-0378">Hydrolase</keyword>
<evidence type="ECO:0000313" key="3">
    <source>
        <dbReference type="Proteomes" id="UP001596303"/>
    </source>
</evidence>
<dbReference type="Gene3D" id="3.30.750.70">
    <property type="entry name" value="4-hydroxybutyrate coenzyme like domains"/>
    <property type="match status" value="1"/>
</dbReference>
<dbReference type="PANTHER" id="PTHR21432">
    <property type="entry name" value="ACETYL-COA HYDROLASE-RELATED"/>
    <property type="match status" value="1"/>
</dbReference>
<organism evidence="2 3">
    <name type="scientific">Ponticaulis profundi</name>
    <dbReference type="NCBI Taxonomy" id="2665222"/>
    <lineage>
        <taxon>Bacteria</taxon>
        <taxon>Pseudomonadati</taxon>
        <taxon>Pseudomonadota</taxon>
        <taxon>Alphaproteobacteria</taxon>
        <taxon>Hyphomonadales</taxon>
        <taxon>Hyphomonadaceae</taxon>
        <taxon>Ponticaulis</taxon>
    </lineage>
</organism>
<dbReference type="EMBL" id="JBHSSW010000012">
    <property type="protein sequence ID" value="MFC6198315.1"/>
    <property type="molecule type" value="Genomic_DNA"/>
</dbReference>
<sequence length="412" mass="44001">MRPGKEVQIADLDWPSLISEGRQVVWSQGTAEPVTLTQNLMAARERIGSFSAFVGFSFGNSVSPDHTDRVSFQSYCGTANNSKLREQLDILPIHYSELSSELGQRKPVLLLSLAEGQDENSFSFGPAADFTADLINSAHLVIAEVSSKAPRTSGGNDVRRDQIDFIVRTDTPLLAPRAVSPTDDEAKIASLIAGMIEDGSTLQIGLGSLPIAIMHALRSHKDLGFHSGVFVQEVADLMDSGIINNARKRLDTGISTAGILSGDQSLLDWCHDRKDLQLRPVSYTHDVGVLSQIDRFVALNSAIEVDLTGQVNAELAAGRYLGAVGGAPAFMRGAAQSKGGLGIIALPSTAKTRSRIVNKLSGPVSTARSDVGFVVTENGIADLRGASLSERRDRLMAIAHPDFQSDLDAGLL</sequence>
<dbReference type="InterPro" id="IPR026888">
    <property type="entry name" value="AcetylCoA_hyd_C"/>
</dbReference>
<reference evidence="3" key="1">
    <citation type="journal article" date="2019" name="Int. J. Syst. Evol. Microbiol.">
        <title>The Global Catalogue of Microorganisms (GCM) 10K type strain sequencing project: providing services to taxonomists for standard genome sequencing and annotation.</title>
        <authorList>
            <consortium name="The Broad Institute Genomics Platform"/>
            <consortium name="The Broad Institute Genome Sequencing Center for Infectious Disease"/>
            <person name="Wu L."/>
            <person name="Ma J."/>
        </authorList>
    </citation>
    <scope>NUCLEOTIDE SEQUENCE [LARGE SCALE GENOMIC DNA]</scope>
    <source>
        <strain evidence="3">CGMCC-1.15741</strain>
    </source>
</reference>
<keyword evidence="3" id="KW-1185">Reference proteome</keyword>
<dbReference type="Proteomes" id="UP001596303">
    <property type="component" value="Unassembled WGS sequence"/>
</dbReference>
<dbReference type="Gene3D" id="3.40.1080.10">
    <property type="entry name" value="Glutaconate Coenzyme A-transferase"/>
    <property type="match status" value="1"/>
</dbReference>
<name>A0ABW1S9S9_9PROT</name>
<proteinExistence type="predicted"/>
<feature type="domain" description="Acetyl-CoA hydrolase/transferase C-terminal" evidence="1">
    <location>
        <begin position="262"/>
        <end position="408"/>
    </location>
</feature>
<accession>A0ABW1S9S9</accession>
<dbReference type="InterPro" id="IPR046433">
    <property type="entry name" value="ActCoA_hydro"/>
</dbReference>
<evidence type="ECO:0000259" key="1">
    <source>
        <dbReference type="Pfam" id="PF13336"/>
    </source>
</evidence>
<dbReference type="InterPro" id="IPR037171">
    <property type="entry name" value="NagB/RpiA_transferase-like"/>
</dbReference>
<dbReference type="PANTHER" id="PTHR21432:SF20">
    <property type="entry name" value="ACETYL-COA HYDROLASE"/>
    <property type="match status" value="1"/>
</dbReference>
<dbReference type="Gene3D" id="3.40.1080.20">
    <property type="entry name" value="Acetyl-CoA hydrolase/transferase C-terminal domain"/>
    <property type="match status" value="1"/>
</dbReference>